<dbReference type="AlphaFoldDB" id="A0A385SLU8"/>
<dbReference type="InterPro" id="IPR025402">
    <property type="entry name" value="DMP19_C"/>
</dbReference>
<dbReference type="Proteomes" id="UP000266183">
    <property type="component" value="Chromosome"/>
</dbReference>
<dbReference type="KEGG" id="chk:D4L85_11990"/>
<dbReference type="RefSeq" id="WP_119754534.1">
    <property type="nucleotide sequence ID" value="NZ_CP032382.1"/>
</dbReference>
<organism evidence="2 3">
    <name type="scientific">Chryseolinea soli</name>
    <dbReference type="NCBI Taxonomy" id="2321403"/>
    <lineage>
        <taxon>Bacteria</taxon>
        <taxon>Pseudomonadati</taxon>
        <taxon>Bacteroidota</taxon>
        <taxon>Cytophagia</taxon>
        <taxon>Cytophagales</taxon>
        <taxon>Fulvivirgaceae</taxon>
        <taxon>Chryseolinea</taxon>
    </lineage>
</organism>
<evidence type="ECO:0000259" key="1">
    <source>
        <dbReference type="Pfam" id="PF14300"/>
    </source>
</evidence>
<reference evidence="3" key="1">
    <citation type="submission" date="2018-09" db="EMBL/GenBank/DDBJ databases">
        <title>Chryseolinea sp. KIS68-18 isolated from soil.</title>
        <authorList>
            <person name="Weon H.-Y."/>
            <person name="Kwon S.-W."/>
            <person name="Lee S.A."/>
        </authorList>
    </citation>
    <scope>NUCLEOTIDE SEQUENCE [LARGE SCALE GENOMIC DNA]</scope>
    <source>
        <strain evidence="3">KIS68-18</strain>
    </source>
</reference>
<keyword evidence="3" id="KW-1185">Reference proteome</keyword>
<dbReference type="Gene3D" id="1.20.1420.60">
    <property type="match status" value="1"/>
</dbReference>
<dbReference type="Pfam" id="PF14300">
    <property type="entry name" value="DMP19"/>
    <property type="match status" value="1"/>
</dbReference>
<sequence length="158" mass="18730">MDDRIFIGKKYAEAVKGIKAEWLKTTDSRWYDYVVGLPSDLQVTYLVVVVHNQVFNGGFHQYFFNGYGQFAKETIRSLIKINAPRRAELLVKALKLVNKEGWPDNVFRERLLKKDLRQLFVDDDLFEPLNQLDIQYYDYDDKEEEDIVQRLSNYLQNP</sequence>
<dbReference type="EMBL" id="CP032382">
    <property type="protein sequence ID" value="AYB31257.1"/>
    <property type="molecule type" value="Genomic_DNA"/>
</dbReference>
<proteinExistence type="predicted"/>
<protein>
    <submittedName>
        <fullName evidence="2">DUF4375 domain-containing protein</fullName>
    </submittedName>
</protein>
<accession>A0A385SLU8</accession>
<name>A0A385SLU8_9BACT</name>
<evidence type="ECO:0000313" key="2">
    <source>
        <dbReference type="EMBL" id="AYB31257.1"/>
    </source>
</evidence>
<evidence type="ECO:0000313" key="3">
    <source>
        <dbReference type="Proteomes" id="UP000266183"/>
    </source>
</evidence>
<dbReference type="OrthoDB" id="7989464at2"/>
<gene>
    <name evidence="2" type="ORF">D4L85_11990</name>
</gene>
<feature type="domain" description="DNA mimic protein DMP19 C-terminal" evidence="1">
    <location>
        <begin position="37"/>
        <end position="156"/>
    </location>
</feature>